<protein>
    <submittedName>
        <fullName evidence="1">Uncharacterized protein</fullName>
    </submittedName>
</protein>
<proteinExistence type="predicted"/>
<gene>
    <name evidence="1" type="ORF">EPD60_10645</name>
</gene>
<dbReference type="EMBL" id="SJZI01000042">
    <property type="protein sequence ID" value="TCJ14440.1"/>
    <property type="molecule type" value="Genomic_DNA"/>
</dbReference>
<reference evidence="1 2" key="1">
    <citation type="submission" date="2019-03" db="EMBL/GenBank/DDBJ databases">
        <authorList>
            <person name="Kim M.K.M."/>
        </authorList>
    </citation>
    <scope>NUCLEOTIDE SEQUENCE [LARGE SCALE GENOMIC DNA]</scope>
    <source>
        <strain evidence="1 2">17J68-12</strain>
    </source>
</reference>
<dbReference type="RefSeq" id="WP_131449431.1">
    <property type="nucleotide sequence ID" value="NZ_SJZI01000042.1"/>
</dbReference>
<accession>A0A4R1BBR1</accession>
<organism evidence="1 2">
    <name type="scientific">Flaviaesturariibacter flavus</name>
    <dbReference type="NCBI Taxonomy" id="2502780"/>
    <lineage>
        <taxon>Bacteria</taxon>
        <taxon>Pseudomonadati</taxon>
        <taxon>Bacteroidota</taxon>
        <taxon>Chitinophagia</taxon>
        <taxon>Chitinophagales</taxon>
        <taxon>Chitinophagaceae</taxon>
        <taxon>Flaviaestuariibacter</taxon>
    </lineage>
</organism>
<comment type="caution">
    <text evidence="1">The sequence shown here is derived from an EMBL/GenBank/DDBJ whole genome shotgun (WGS) entry which is preliminary data.</text>
</comment>
<dbReference type="Proteomes" id="UP000295334">
    <property type="component" value="Unassembled WGS sequence"/>
</dbReference>
<dbReference type="AlphaFoldDB" id="A0A4R1BBR1"/>
<name>A0A4R1BBR1_9BACT</name>
<evidence type="ECO:0000313" key="2">
    <source>
        <dbReference type="Proteomes" id="UP000295334"/>
    </source>
</evidence>
<sequence>MCETERNLHAGVGGKKGLVSSYDPSIGDIDFSKSIELTPSGAEHYYWCINDTDYAHTMLEVTPITDRILFRQFSDEYYHPRTKFEITIKFITYLENEDMAYCKVPDHVAYNGQKFIRKRLDWQKQLLERNKIAGSEGGFRRTKRTKPYSR</sequence>
<keyword evidence="2" id="KW-1185">Reference proteome</keyword>
<evidence type="ECO:0000313" key="1">
    <source>
        <dbReference type="EMBL" id="TCJ14440.1"/>
    </source>
</evidence>